<comment type="caution">
    <text evidence="2">The sequence shown here is derived from an EMBL/GenBank/DDBJ whole genome shotgun (WGS) entry which is preliminary data.</text>
</comment>
<dbReference type="Proteomes" id="UP001163850">
    <property type="component" value="Unassembled WGS sequence"/>
</dbReference>
<reference evidence="2" key="1">
    <citation type="submission" date="2022-08" db="EMBL/GenBank/DDBJ databases">
        <authorList>
            <consortium name="DOE Joint Genome Institute"/>
            <person name="Min B."/>
            <person name="Riley R."/>
            <person name="Sierra-Patev S."/>
            <person name="Naranjo-Ortiz M."/>
            <person name="Looney B."/>
            <person name="Konkel Z."/>
            <person name="Slot J.C."/>
            <person name="Sakamoto Y."/>
            <person name="Steenwyk J.L."/>
            <person name="Rokas A."/>
            <person name="Carro J."/>
            <person name="Camarero S."/>
            <person name="Ferreira P."/>
            <person name="Molpeceres G."/>
            <person name="Ruiz-Duenas F.J."/>
            <person name="Serrano A."/>
            <person name="Henrissat B."/>
            <person name="Drula E."/>
            <person name="Hughes K.W."/>
            <person name="Mata J.L."/>
            <person name="Ishikawa N.K."/>
            <person name="Vargas-Isla R."/>
            <person name="Ushijima S."/>
            <person name="Smith C.A."/>
            <person name="Ahrendt S."/>
            <person name="Andreopoulos W."/>
            <person name="He G."/>
            <person name="Labutti K."/>
            <person name="Lipzen A."/>
            <person name="Ng V."/>
            <person name="Sandor L."/>
            <person name="Barry K."/>
            <person name="Martinez A.T."/>
            <person name="Xiao Y."/>
            <person name="Gibbons J.G."/>
            <person name="Terashima K."/>
            <person name="Hibbett D.S."/>
            <person name="Grigoriev I.V."/>
        </authorList>
    </citation>
    <scope>NUCLEOTIDE SEQUENCE</scope>
    <source>
        <strain evidence="2">TFB7829</strain>
    </source>
</reference>
<feature type="signal peptide" evidence="1">
    <location>
        <begin position="1"/>
        <end position="19"/>
    </location>
</feature>
<dbReference type="EMBL" id="MU802147">
    <property type="protein sequence ID" value="KAJ3980920.1"/>
    <property type="molecule type" value="Genomic_DNA"/>
</dbReference>
<feature type="non-terminal residue" evidence="2">
    <location>
        <position position="81"/>
    </location>
</feature>
<name>A0AA38UNU2_9AGAR</name>
<accession>A0AA38UNU2</accession>
<evidence type="ECO:0000313" key="2">
    <source>
        <dbReference type="EMBL" id="KAJ3980920.1"/>
    </source>
</evidence>
<proteinExistence type="predicted"/>
<keyword evidence="1" id="KW-0732">Signal</keyword>
<sequence>IVGSLHCLDLLVPLDTILGHCCVGNHTCSPSSIFTRPHWSEAQAFRRDFVHPWLPPGLATRQNELYGSQKQLDHCTEVACA</sequence>
<protein>
    <submittedName>
        <fullName evidence="2">Uncharacterized protein</fullName>
    </submittedName>
</protein>
<organism evidence="2 3">
    <name type="scientific">Lentinula detonsa</name>
    <dbReference type="NCBI Taxonomy" id="2804962"/>
    <lineage>
        <taxon>Eukaryota</taxon>
        <taxon>Fungi</taxon>
        <taxon>Dikarya</taxon>
        <taxon>Basidiomycota</taxon>
        <taxon>Agaricomycotina</taxon>
        <taxon>Agaricomycetes</taxon>
        <taxon>Agaricomycetidae</taxon>
        <taxon>Agaricales</taxon>
        <taxon>Marasmiineae</taxon>
        <taxon>Omphalotaceae</taxon>
        <taxon>Lentinula</taxon>
    </lineage>
</organism>
<gene>
    <name evidence="2" type="ORF">F5890DRAFT_1538613</name>
</gene>
<evidence type="ECO:0000313" key="3">
    <source>
        <dbReference type="Proteomes" id="UP001163850"/>
    </source>
</evidence>
<dbReference type="AlphaFoldDB" id="A0AA38UNU2"/>
<feature type="chain" id="PRO_5041361848" evidence="1">
    <location>
        <begin position="20"/>
        <end position="81"/>
    </location>
</feature>
<evidence type="ECO:0000256" key="1">
    <source>
        <dbReference type="SAM" id="SignalP"/>
    </source>
</evidence>